<feature type="domain" description="BTB" evidence="1">
    <location>
        <begin position="44"/>
        <end position="113"/>
    </location>
</feature>
<dbReference type="InterPro" id="IPR011333">
    <property type="entry name" value="SKP1/BTB/POZ_sf"/>
</dbReference>
<accession>A0ABR1LQT8</accession>
<dbReference type="InterPro" id="IPR000210">
    <property type="entry name" value="BTB/POZ_dom"/>
</dbReference>
<gene>
    <name evidence="2" type="ORF">J3D65DRAFT_603522</name>
</gene>
<proteinExistence type="predicted"/>
<dbReference type="SUPFAM" id="SSF54695">
    <property type="entry name" value="POZ domain"/>
    <property type="match status" value="1"/>
</dbReference>
<dbReference type="Gene3D" id="3.30.710.10">
    <property type="entry name" value="Potassium Channel Kv1.1, Chain A"/>
    <property type="match status" value="1"/>
</dbReference>
<dbReference type="RefSeq" id="XP_066655704.1">
    <property type="nucleotide sequence ID" value="XM_066798218.1"/>
</dbReference>
<dbReference type="PANTHER" id="PTHR47843:SF2">
    <property type="entry name" value="BTB DOMAIN-CONTAINING PROTEIN"/>
    <property type="match status" value="1"/>
</dbReference>
<evidence type="ECO:0000259" key="1">
    <source>
        <dbReference type="PROSITE" id="PS50097"/>
    </source>
</evidence>
<keyword evidence="3" id="KW-1185">Reference proteome</keyword>
<dbReference type="EMBL" id="JBBPEH010000006">
    <property type="protein sequence ID" value="KAK7537553.1"/>
    <property type="molecule type" value="Genomic_DNA"/>
</dbReference>
<organism evidence="2 3">
    <name type="scientific">Phyllosticta citribraziliensis</name>
    <dbReference type="NCBI Taxonomy" id="989973"/>
    <lineage>
        <taxon>Eukaryota</taxon>
        <taxon>Fungi</taxon>
        <taxon>Dikarya</taxon>
        <taxon>Ascomycota</taxon>
        <taxon>Pezizomycotina</taxon>
        <taxon>Dothideomycetes</taxon>
        <taxon>Dothideomycetes incertae sedis</taxon>
        <taxon>Botryosphaeriales</taxon>
        <taxon>Phyllostictaceae</taxon>
        <taxon>Phyllosticta</taxon>
    </lineage>
</organism>
<dbReference type="GeneID" id="92031124"/>
<sequence>MKSTIASTESTKRFLVARKFQLSSINGMTHGLTFVQSVDDGKMIEVSVGSGDNHKVFLVHEILLRSTSEFFEKALGGNWKESKERTVGLPDEDPEVFSVYQKWLLLNKCIINSRYDTPMEAMEEPQVIEAAMSDSESQSSFACTSADPSAGIFDILLESYILGDHLLDAKFKNAIIDEVLQLINMFSEFPKKWVSVLPKRLPESSGLMRLYEDLWARRADGDWFEGISTDSMDDTTAYLILLAKKALDFRGKKGDSFGRRCKYYDGTCKMICHNPKPESVSSEETDNAGFGPAGFTVADFDSAGFENNPTSTTVTGAW</sequence>
<evidence type="ECO:0000313" key="2">
    <source>
        <dbReference type="EMBL" id="KAK7537553.1"/>
    </source>
</evidence>
<protein>
    <recommendedName>
        <fullName evidence="1">BTB domain-containing protein</fullName>
    </recommendedName>
</protein>
<dbReference type="Proteomes" id="UP001360953">
    <property type="component" value="Unassembled WGS sequence"/>
</dbReference>
<dbReference type="PROSITE" id="PS50097">
    <property type="entry name" value="BTB"/>
    <property type="match status" value="1"/>
</dbReference>
<reference evidence="2 3" key="1">
    <citation type="submission" date="2024-04" db="EMBL/GenBank/DDBJ databases">
        <title>Phyllosticta paracitricarpa is synonymous to the EU quarantine fungus P. citricarpa based on phylogenomic analyses.</title>
        <authorList>
            <consortium name="Lawrence Berkeley National Laboratory"/>
            <person name="Van ingen-buijs V.A."/>
            <person name="Van westerhoven A.C."/>
            <person name="Haridas S."/>
            <person name="Skiadas P."/>
            <person name="Martin F."/>
            <person name="Groenewald J.Z."/>
            <person name="Crous P.W."/>
            <person name="Seidl M.F."/>
        </authorList>
    </citation>
    <scope>NUCLEOTIDE SEQUENCE [LARGE SCALE GENOMIC DNA]</scope>
    <source>
        <strain evidence="2 3">CPC 17464</strain>
    </source>
</reference>
<dbReference type="PANTHER" id="PTHR47843">
    <property type="entry name" value="BTB DOMAIN-CONTAINING PROTEIN-RELATED"/>
    <property type="match status" value="1"/>
</dbReference>
<evidence type="ECO:0000313" key="3">
    <source>
        <dbReference type="Proteomes" id="UP001360953"/>
    </source>
</evidence>
<name>A0ABR1LQT8_9PEZI</name>
<comment type="caution">
    <text evidence="2">The sequence shown here is derived from an EMBL/GenBank/DDBJ whole genome shotgun (WGS) entry which is preliminary data.</text>
</comment>